<dbReference type="AlphaFoldDB" id="A2BX37"/>
<dbReference type="HOGENOM" id="CLU_2438376_0_0_3"/>
<proteinExistence type="predicted"/>
<gene>
    <name evidence="1" type="ordered locus">P9515_11411</name>
</gene>
<name>A2BX37_PROM5</name>
<dbReference type="OrthoDB" id="541181at2"/>
<evidence type="ECO:0000313" key="1">
    <source>
        <dbReference type="EMBL" id="ABM72348.1"/>
    </source>
</evidence>
<dbReference type="GeneID" id="60200323"/>
<dbReference type="STRING" id="167542.P9515_11411"/>
<dbReference type="RefSeq" id="WP_011820448.1">
    <property type="nucleotide sequence ID" value="NC_008817.1"/>
</dbReference>
<reference evidence="1 2" key="1">
    <citation type="journal article" date="2007" name="PLoS Genet.">
        <title>Patterns and implications of gene gain and loss in the evolution of Prochlorococcus.</title>
        <authorList>
            <person name="Kettler G.C."/>
            <person name="Martiny A.C."/>
            <person name="Huang K."/>
            <person name="Zucker J."/>
            <person name="Coleman M.L."/>
            <person name="Rodrigue S."/>
            <person name="Chen F."/>
            <person name="Lapidus A."/>
            <person name="Ferriera S."/>
            <person name="Johnson J."/>
            <person name="Steglich C."/>
            <person name="Church G.M."/>
            <person name="Richardson P."/>
            <person name="Chisholm S.W."/>
        </authorList>
    </citation>
    <scope>NUCLEOTIDE SEQUENCE [LARGE SCALE GENOMIC DNA]</scope>
    <source>
        <strain evidence="1 2">MIT 9515</strain>
    </source>
</reference>
<protein>
    <submittedName>
        <fullName evidence="1">Uncharacterized protein</fullName>
    </submittedName>
</protein>
<dbReference type="EMBL" id="CP000552">
    <property type="protein sequence ID" value="ABM72348.1"/>
    <property type="molecule type" value="Genomic_DNA"/>
</dbReference>
<dbReference type="KEGG" id="pmc:P9515_11411"/>
<organism evidence="1 2">
    <name type="scientific">Prochlorococcus marinus (strain MIT 9515)</name>
    <dbReference type="NCBI Taxonomy" id="167542"/>
    <lineage>
        <taxon>Bacteria</taxon>
        <taxon>Bacillati</taxon>
        <taxon>Cyanobacteriota</taxon>
        <taxon>Cyanophyceae</taxon>
        <taxon>Synechococcales</taxon>
        <taxon>Prochlorococcaceae</taxon>
        <taxon>Prochlorococcus</taxon>
    </lineage>
</organism>
<evidence type="ECO:0000313" key="2">
    <source>
        <dbReference type="Proteomes" id="UP000001589"/>
    </source>
</evidence>
<dbReference type="Proteomes" id="UP000001589">
    <property type="component" value="Chromosome"/>
</dbReference>
<accession>A2BX37</accession>
<sequence>MFYSNLIDSKSNNKLNPDEIRKNLYKGACVKIKNSQKTFQVIGINQKSKVCWIREWPFSLEVKRPFSLEINQITILTFCTRSFIE</sequence>